<dbReference type="STRING" id="151549.A0A4C1T7P3"/>
<dbReference type="PANTHER" id="PTHR23226:SF416">
    <property type="entry name" value="FI01424P"/>
    <property type="match status" value="1"/>
</dbReference>
<keyword evidence="5" id="KW-0862">Zinc</keyword>
<dbReference type="SUPFAM" id="SSF57667">
    <property type="entry name" value="beta-beta-alpha zinc fingers"/>
    <property type="match status" value="2"/>
</dbReference>
<dbReference type="FunFam" id="3.30.160.60:FF:001949">
    <property type="entry name" value="zinc finger protein 62 homolog isoform X2"/>
    <property type="match status" value="1"/>
</dbReference>
<dbReference type="SMART" id="SM00355">
    <property type="entry name" value="ZnF_C2H2"/>
    <property type="match status" value="3"/>
</dbReference>
<dbReference type="GO" id="GO:0000981">
    <property type="term" value="F:DNA-binding transcription factor activity, RNA polymerase II-specific"/>
    <property type="evidence" value="ECO:0007669"/>
    <property type="project" value="TreeGrafter"/>
</dbReference>
<dbReference type="GO" id="GO:0008270">
    <property type="term" value="F:zinc ion binding"/>
    <property type="evidence" value="ECO:0007669"/>
    <property type="project" value="UniProtKB-KW"/>
</dbReference>
<evidence type="ECO:0000256" key="2">
    <source>
        <dbReference type="ARBA" id="ARBA00022723"/>
    </source>
</evidence>
<comment type="subcellular location">
    <subcellularLocation>
        <location evidence="1">Nucleus</location>
    </subcellularLocation>
</comment>
<dbReference type="PROSITE" id="PS00028">
    <property type="entry name" value="ZINC_FINGER_C2H2_1"/>
    <property type="match status" value="3"/>
</dbReference>
<gene>
    <name evidence="11" type="ORF">EVAR_76568_1</name>
</gene>
<feature type="domain" description="C2H2-type" evidence="10">
    <location>
        <begin position="55"/>
        <end position="82"/>
    </location>
</feature>
<sequence>MVFRGANVRGTCEAPESRWSPLLMNTRQLQKSHKCVVSLLKRNRIFDKDGKQKPFTCSQCPKSFTQRMGLVMHERSHAPPGARPLHLHRCPVCPKVFLYASGLSRHQAVHDGRGFVCPECCRMFIDKSSLRRHRQNAH</sequence>
<evidence type="ECO:0000256" key="6">
    <source>
        <dbReference type="ARBA" id="ARBA00023015"/>
    </source>
</evidence>
<dbReference type="OrthoDB" id="8922241at2759"/>
<evidence type="ECO:0000256" key="4">
    <source>
        <dbReference type="ARBA" id="ARBA00022771"/>
    </source>
</evidence>
<dbReference type="InterPro" id="IPR036236">
    <property type="entry name" value="Znf_C2H2_sf"/>
</dbReference>
<evidence type="ECO:0000256" key="3">
    <source>
        <dbReference type="ARBA" id="ARBA00022737"/>
    </source>
</evidence>
<organism evidence="11 12">
    <name type="scientific">Eumeta variegata</name>
    <name type="common">Bagworm moth</name>
    <name type="synonym">Eumeta japonica</name>
    <dbReference type="NCBI Taxonomy" id="151549"/>
    <lineage>
        <taxon>Eukaryota</taxon>
        <taxon>Metazoa</taxon>
        <taxon>Ecdysozoa</taxon>
        <taxon>Arthropoda</taxon>
        <taxon>Hexapoda</taxon>
        <taxon>Insecta</taxon>
        <taxon>Pterygota</taxon>
        <taxon>Neoptera</taxon>
        <taxon>Endopterygota</taxon>
        <taxon>Lepidoptera</taxon>
        <taxon>Glossata</taxon>
        <taxon>Ditrysia</taxon>
        <taxon>Tineoidea</taxon>
        <taxon>Psychidae</taxon>
        <taxon>Oiketicinae</taxon>
        <taxon>Eumeta</taxon>
    </lineage>
</organism>
<dbReference type="PANTHER" id="PTHR23226">
    <property type="entry name" value="ZINC FINGER AND SCAN DOMAIN-CONTAINING"/>
    <property type="match status" value="1"/>
</dbReference>
<keyword evidence="3" id="KW-0677">Repeat</keyword>
<dbReference type="Gene3D" id="3.30.160.60">
    <property type="entry name" value="Classic Zinc Finger"/>
    <property type="match status" value="2"/>
</dbReference>
<accession>A0A4C1T7P3</accession>
<evidence type="ECO:0000256" key="5">
    <source>
        <dbReference type="ARBA" id="ARBA00022833"/>
    </source>
</evidence>
<name>A0A4C1T7P3_EUMVA</name>
<dbReference type="GO" id="GO:0005634">
    <property type="term" value="C:nucleus"/>
    <property type="evidence" value="ECO:0007669"/>
    <property type="project" value="UniProtKB-SubCell"/>
</dbReference>
<evidence type="ECO:0000256" key="1">
    <source>
        <dbReference type="ARBA" id="ARBA00004123"/>
    </source>
</evidence>
<keyword evidence="8" id="KW-0539">Nucleus</keyword>
<keyword evidence="6" id="KW-0805">Transcription regulation</keyword>
<keyword evidence="2" id="KW-0479">Metal-binding</keyword>
<feature type="domain" description="C2H2-type" evidence="10">
    <location>
        <begin position="115"/>
        <end position="138"/>
    </location>
</feature>
<evidence type="ECO:0000256" key="9">
    <source>
        <dbReference type="PROSITE-ProRule" id="PRU00042"/>
    </source>
</evidence>
<dbReference type="GO" id="GO:0000978">
    <property type="term" value="F:RNA polymerase II cis-regulatory region sequence-specific DNA binding"/>
    <property type="evidence" value="ECO:0007669"/>
    <property type="project" value="TreeGrafter"/>
</dbReference>
<dbReference type="InterPro" id="IPR013087">
    <property type="entry name" value="Znf_C2H2_type"/>
</dbReference>
<proteinExistence type="predicted"/>
<evidence type="ECO:0000259" key="10">
    <source>
        <dbReference type="PROSITE" id="PS50157"/>
    </source>
</evidence>
<feature type="domain" description="C2H2-type" evidence="10">
    <location>
        <begin position="88"/>
        <end position="115"/>
    </location>
</feature>
<protein>
    <submittedName>
        <fullName evidence="11">Oocyte zinc finger protein XlCOF28</fullName>
    </submittedName>
</protein>
<evidence type="ECO:0000313" key="12">
    <source>
        <dbReference type="Proteomes" id="UP000299102"/>
    </source>
</evidence>
<dbReference type="Proteomes" id="UP000299102">
    <property type="component" value="Unassembled WGS sequence"/>
</dbReference>
<keyword evidence="4 9" id="KW-0863">Zinc-finger</keyword>
<comment type="caution">
    <text evidence="11">The sequence shown here is derived from an EMBL/GenBank/DDBJ whole genome shotgun (WGS) entry which is preliminary data.</text>
</comment>
<evidence type="ECO:0000313" key="11">
    <source>
        <dbReference type="EMBL" id="GBP09570.1"/>
    </source>
</evidence>
<dbReference type="Pfam" id="PF00096">
    <property type="entry name" value="zf-C2H2"/>
    <property type="match status" value="3"/>
</dbReference>
<reference evidence="11 12" key="1">
    <citation type="journal article" date="2019" name="Commun. Biol.">
        <title>The bagworm genome reveals a unique fibroin gene that provides high tensile strength.</title>
        <authorList>
            <person name="Kono N."/>
            <person name="Nakamura H."/>
            <person name="Ohtoshi R."/>
            <person name="Tomita M."/>
            <person name="Numata K."/>
            <person name="Arakawa K."/>
        </authorList>
    </citation>
    <scope>NUCLEOTIDE SEQUENCE [LARGE SCALE GENOMIC DNA]</scope>
</reference>
<dbReference type="EMBL" id="BGZK01000036">
    <property type="protein sequence ID" value="GBP09570.1"/>
    <property type="molecule type" value="Genomic_DNA"/>
</dbReference>
<dbReference type="AlphaFoldDB" id="A0A4C1T7P3"/>
<keyword evidence="7" id="KW-0804">Transcription</keyword>
<dbReference type="PROSITE" id="PS50157">
    <property type="entry name" value="ZINC_FINGER_C2H2_2"/>
    <property type="match status" value="3"/>
</dbReference>
<evidence type="ECO:0000256" key="8">
    <source>
        <dbReference type="ARBA" id="ARBA00023242"/>
    </source>
</evidence>
<evidence type="ECO:0000256" key="7">
    <source>
        <dbReference type="ARBA" id="ARBA00023163"/>
    </source>
</evidence>
<keyword evidence="12" id="KW-1185">Reference proteome</keyword>